<feature type="compositionally biased region" description="Polar residues" evidence="1">
    <location>
        <begin position="158"/>
        <end position="167"/>
    </location>
</feature>
<evidence type="ECO:0000313" key="4">
    <source>
        <dbReference type="Proteomes" id="UP000694389"/>
    </source>
</evidence>
<dbReference type="Ensembl" id="ENSDLAT00005086790.1">
    <property type="protein sequence ID" value="ENSDLAP00005068014.1"/>
    <property type="gene ID" value="ENSDLAG00005033593.1"/>
</dbReference>
<feature type="region of interest" description="Disordered" evidence="1">
    <location>
        <begin position="204"/>
        <end position="223"/>
    </location>
</feature>
<dbReference type="Gene3D" id="2.170.270.10">
    <property type="entry name" value="SET domain"/>
    <property type="match status" value="1"/>
</dbReference>
<sequence length="271" mass="30333">MQRRRRINPKDDARFYVSAESDKVGLDIKYINAVKGCVIFTSVPFEKGDFLLEYRGDLISKQECERRQRIYHDLLKVFMFEFHFNGKLWCVDAAKEDGSLGRLVNDEHINPNAKMKYLTVQGKPHLCLFAVRDISPGEEITYNYGDSDWPWRCKKPQTTRGTSSEGQHGQGPPISEPATSAQKVSAGASSGFPKSFDKGLDEEMAPKICGSTNPPSTIEDTEELTTESKCIHTAVSHPNQTSPVLGPFTKVNKPLSRGAGHKRNVLQSRDI</sequence>
<dbReference type="AlphaFoldDB" id="A0A8P4G8C1"/>
<organism evidence="3 4">
    <name type="scientific">Dicentrarchus labrax</name>
    <name type="common">European seabass</name>
    <name type="synonym">Morone labrax</name>
    <dbReference type="NCBI Taxonomy" id="13489"/>
    <lineage>
        <taxon>Eukaryota</taxon>
        <taxon>Metazoa</taxon>
        <taxon>Chordata</taxon>
        <taxon>Craniata</taxon>
        <taxon>Vertebrata</taxon>
        <taxon>Euteleostomi</taxon>
        <taxon>Actinopterygii</taxon>
        <taxon>Neopterygii</taxon>
        <taxon>Teleostei</taxon>
        <taxon>Neoteleostei</taxon>
        <taxon>Acanthomorphata</taxon>
        <taxon>Eupercaria</taxon>
        <taxon>Moronidae</taxon>
        <taxon>Dicentrarchus</taxon>
    </lineage>
</organism>
<dbReference type="Proteomes" id="UP000694389">
    <property type="component" value="Unassembled WGS sequence"/>
</dbReference>
<dbReference type="InterPro" id="IPR001214">
    <property type="entry name" value="SET_dom"/>
</dbReference>
<protein>
    <recommendedName>
        <fullName evidence="2">SET domain-containing protein</fullName>
    </recommendedName>
</protein>
<dbReference type="InterPro" id="IPR046341">
    <property type="entry name" value="SET_dom_sf"/>
</dbReference>
<dbReference type="GO" id="GO:0042799">
    <property type="term" value="F:histone H4K20 methyltransferase activity"/>
    <property type="evidence" value="ECO:0007669"/>
    <property type="project" value="TreeGrafter"/>
</dbReference>
<feature type="region of interest" description="Disordered" evidence="1">
    <location>
        <begin position="236"/>
        <end position="271"/>
    </location>
</feature>
<evidence type="ECO:0000313" key="3">
    <source>
        <dbReference type="Ensembl" id="ENSDLAP00005068014.1"/>
    </source>
</evidence>
<accession>A0A8P4G8C1</accession>
<dbReference type="InterPro" id="IPR051760">
    <property type="entry name" value="KMT5A"/>
</dbReference>
<dbReference type="GO" id="GO:0005700">
    <property type="term" value="C:polytene chromosome"/>
    <property type="evidence" value="ECO:0007669"/>
    <property type="project" value="TreeGrafter"/>
</dbReference>
<evidence type="ECO:0000256" key="1">
    <source>
        <dbReference type="SAM" id="MobiDB-lite"/>
    </source>
</evidence>
<keyword evidence="4" id="KW-1185">Reference proteome</keyword>
<dbReference type="SMART" id="SM00317">
    <property type="entry name" value="SET"/>
    <property type="match status" value="1"/>
</dbReference>
<dbReference type="Pfam" id="PF00856">
    <property type="entry name" value="SET"/>
    <property type="match status" value="1"/>
</dbReference>
<name>A0A8P4G8C1_DICLA</name>
<dbReference type="GeneTree" id="ENSGT01020000230590"/>
<evidence type="ECO:0000259" key="2">
    <source>
        <dbReference type="PROSITE" id="PS50280"/>
    </source>
</evidence>
<dbReference type="SUPFAM" id="SSF82199">
    <property type="entry name" value="SET domain"/>
    <property type="match status" value="1"/>
</dbReference>
<dbReference type="GO" id="GO:0043516">
    <property type="term" value="P:regulation of DNA damage response, signal transduction by p53 class mediator"/>
    <property type="evidence" value="ECO:0007669"/>
    <property type="project" value="TreeGrafter"/>
</dbReference>
<feature type="domain" description="SET" evidence="2">
    <location>
        <begin position="24"/>
        <end position="145"/>
    </location>
</feature>
<dbReference type="PANTHER" id="PTHR46167:SF1">
    <property type="entry name" value="N-LYSINE METHYLTRANSFERASE KMT5A"/>
    <property type="match status" value="1"/>
</dbReference>
<reference evidence="3" key="1">
    <citation type="submission" date="2025-08" db="UniProtKB">
        <authorList>
            <consortium name="Ensembl"/>
        </authorList>
    </citation>
    <scope>IDENTIFICATION</scope>
</reference>
<reference evidence="3" key="2">
    <citation type="submission" date="2025-09" db="UniProtKB">
        <authorList>
            <consortium name="Ensembl"/>
        </authorList>
    </citation>
    <scope>IDENTIFICATION</scope>
</reference>
<feature type="region of interest" description="Disordered" evidence="1">
    <location>
        <begin position="153"/>
        <end position="199"/>
    </location>
</feature>
<dbReference type="GO" id="GO:0005634">
    <property type="term" value="C:nucleus"/>
    <property type="evidence" value="ECO:0007669"/>
    <property type="project" value="TreeGrafter"/>
</dbReference>
<dbReference type="PANTHER" id="PTHR46167">
    <property type="entry name" value="N-LYSINE METHYLTRANSFERASE KMT5A"/>
    <property type="match status" value="1"/>
</dbReference>
<proteinExistence type="predicted"/>
<dbReference type="GO" id="GO:0006357">
    <property type="term" value="P:regulation of transcription by RNA polymerase II"/>
    <property type="evidence" value="ECO:0007669"/>
    <property type="project" value="TreeGrafter"/>
</dbReference>
<dbReference type="PROSITE" id="PS50280">
    <property type="entry name" value="SET"/>
    <property type="match status" value="1"/>
</dbReference>